<dbReference type="PROSITE" id="PS50102">
    <property type="entry name" value="RRM"/>
    <property type="match status" value="1"/>
</dbReference>
<protein>
    <recommendedName>
        <fullName evidence="5">RRM domain-containing protein</fullName>
    </recommendedName>
</protein>
<dbReference type="InterPro" id="IPR012677">
    <property type="entry name" value="Nucleotide-bd_a/b_plait_sf"/>
</dbReference>
<dbReference type="InterPro" id="IPR000504">
    <property type="entry name" value="RRM_dom"/>
</dbReference>
<dbReference type="GO" id="GO:0003723">
    <property type="term" value="F:RNA binding"/>
    <property type="evidence" value="ECO:0007669"/>
    <property type="project" value="UniProtKB-UniRule"/>
</dbReference>
<comment type="caution">
    <text evidence="6">The sequence shown here is derived from an EMBL/GenBank/DDBJ whole genome shotgun (WGS) entry which is preliminary data.</text>
</comment>
<feature type="compositionally biased region" description="Low complexity" evidence="4">
    <location>
        <begin position="8"/>
        <end position="21"/>
    </location>
</feature>
<dbReference type="PANTHER" id="PTHR24012">
    <property type="entry name" value="RNA BINDING PROTEIN"/>
    <property type="match status" value="1"/>
</dbReference>
<evidence type="ECO:0000313" key="7">
    <source>
        <dbReference type="Proteomes" id="UP000636479"/>
    </source>
</evidence>
<sequence length="263" mass="29289">MTLQQFFASASHQTAQQSQSSPVFAPHLPEPVEKTPNVYINGLPPNFPEDQLIQLAVPFGTVQSVRSFTRHVGSTVTGYRFVLFDTIASAECCINSLRRCRNLHPTFSKQVHKIPGTIYAHTRTAPVFQSASASFRTGNSSLHGWEGSASRDSSFTARMERLSDKSNTNLYTQRLPLNIDGMALAVLVSPHHIFTSRFFETRLGYPPRIIAFVRLETRSAVEEIIERLHRRIICEWNGSGPGNRISVHFADTPNKGSFDGKSG</sequence>
<feature type="domain" description="RRM" evidence="5">
    <location>
        <begin position="36"/>
        <end position="110"/>
    </location>
</feature>
<keyword evidence="1" id="KW-0677">Repeat</keyword>
<evidence type="ECO:0000256" key="1">
    <source>
        <dbReference type="ARBA" id="ARBA00022737"/>
    </source>
</evidence>
<evidence type="ECO:0000259" key="5">
    <source>
        <dbReference type="PROSITE" id="PS50102"/>
    </source>
</evidence>
<evidence type="ECO:0000313" key="6">
    <source>
        <dbReference type="EMBL" id="KAF7293466.1"/>
    </source>
</evidence>
<dbReference type="Proteomes" id="UP000636479">
    <property type="component" value="Unassembled WGS sequence"/>
</dbReference>
<accession>A0A8H6S5Z3</accession>
<dbReference type="OrthoDB" id="271725at2759"/>
<keyword evidence="7" id="KW-1185">Reference proteome</keyword>
<evidence type="ECO:0000256" key="2">
    <source>
        <dbReference type="ARBA" id="ARBA00022884"/>
    </source>
</evidence>
<dbReference type="Gene3D" id="3.30.70.330">
    <property type="match status" value="1"/>
</dbReference>
<evidence type="ECO:0000256" key="3">
    <source>
        <dbReference type="PROSITE-ProRule" id="PRU00176"/>
    </source>
</evidence>
<proteinExistence type="predicted"/>
<dbReference type="SUPFAM" id="SSF54928">
    <property type="entry name" value="RNA-binding domain, RBD"/>
    <property type="match status" value="1"/>
</dbReference>
<reference evidence="6" key="1">
    <citation type="submission" date="2020-05" db="EMBL/GenBank/DDBJ databases">
        <title>Mycena genomes resolve the evolution of fungal bioluminescence.</title>
        <authorList>
            <person name="Tsai I.J."/>
        </authorList>
    </citation>
    <scope>NUCLEOTIDE SEQUENCE</scope>
    <source>
        <strain evidence="6">171206Taipei</strain>
    </source>
</reference>
<dbReference type="InterPro" id="IPR035979">
    <property type="entry name" value="RBD_domain_sf"/>
</dbReference>
<feature type="region of interest" description="Disordered" evidence="4">
    <location>
        <begin position="8"/>
        <end position="27"/>
    </location>
</feature>
<dbReference type="RefSeq" id="XP_037215629.1">
    <property type="nucleotide sequence ID" value="XM_037367797.1"/>
</dbReference>
<dbReference type="EMBL" id="JACAZF010000010">
    <property type="protein sequence ID" value="KAF7293466.1"/>
    <property type="molecule type" value="Genomic_DNA"/>
</dbReference>
<gene>
    <name evidence="6" type="ORF">MIND_01124300</name>
</gene>
<name>A0A8H6S5Z3_9AGAR</name>
<evidence type="ECO:0000256" key="4">
    <source>
        <dbReference type="SAM" id="MobiDB-lite"/>
    </source>
</evidence>
<organism evidence="6 7">
    <name type="scientific">Mycena indigotica</name>
    <dbReference type="NCBI Taxonomy" id="2126181"/>
    <lineage>
        <taxon>Eukaryota</taxon>
        <taxon>Fungi</taxon>
        <taxon>Dikarya</taxon>
        <taxon>Basidiomycota</taxon>
        <taxon>Agaricomycotina</taxon>
        <taxon>Agaricomycetes</taxon>
        <taxon>Agaricomycetidae</taxon>
        <taxon>Agaricales</taxon>
        <taxon>Marasmiineae</taxon>
        <taxon>Mycenaceae</taxon>
        <taxon>Mycena</taxon>
    </lineage>
</organism>
<dbReference type="GeneID" id="59350313"/>
<dbReference type="AlphaFoldDB" id="A0A8H6S5Z3"/>
<keyword evidence="2 3" id="KW-0694">RNA-binding</keyword>
<dbReference type="Pfam" id="PF00076">
    <property type="entry name" value="RRM_1"/>
    <property type="match status" value="1"/>
</dbReference>